<dbReference type="Proteomes" id="UP001152766">
    <property type="component" value="Unassembled WGS sequence"/>
</dbReference>
<keyword evidence="2" id="KW-1185">Reference proteome</keyword>
<protein>
    <recommendedName>
        <fullName evidence="3">Rhamnan synthesis protein F</fullName>
    </recommendedName>
</protein>
<sequence>MAAMQPLDEPVSSPAIPGLIRNWTFQPSPVRWGESVRTVSRVLRHARRAPASAVLKPASPAARWVAYFVYVPDGELTAGQRFTLERLKASALPLLVVCACRRDAAVLQALRGLCDALLWKDLPGYDFSAYRLALSHLAAHSPGADVLVMNDSVYGPFSDLREVFDTVPWALTGFTASNQRAPHIQSYAFLLRDLRPSTMARLAPVLLPGIAFDQFRHIVDLQELRFARVAARSMSVGALWFGDVREVNDPTLVRPMELLDCGFPFLKRSLLGKHQGFIERDVVLARLQAFGHPLPSGAADPV</sequence>
<reference evidence="1" key="1">
    <citation type="submission" date="2019-02" db="EMBL/GenBank/DDBJ databases">
        <title>Draft genome of the type strain Pelomonas aquatica CCUG 52575T.</title>
        <authorList>
            <person name="Gomila M."/>
            <person name="Lalucat J."/>
        </authorList>
    </citation>
    <scope>NUCLEOTIDE SEQUENCE</scope>
    <source>
        <strain evidence="1">CCUG 52575</strain>
    </source>
</reference>
<dbReference type="InterPro" id="IPR007739">
    <property type="entry name" value="RgpF"/>
</dbReference>
<proteinExistence type="predicted"/>
<name>A0A9X4LKI7_9BURK</name>
<dbReference type="AlphaFoldDB" id="A0A9X4LKI7"/>
<organism evidence="1 2">
    <name type="scientific">Pelomonas aquatica</name>
    <dbReference type="NCBI Taxonomy" id="431058"/>
    <lineage>
        <taxon>Bacteria</taxon>
        <taxon>Pseudomonadati</taxon>
        <taxon>Pseudomonadota</taxon>
        <taxon>Betaproteobacteria</taxon>
        <taxon>Burkholderiales</taxon>
        <taxon>Sphaerotilaceae</taxon>
        <taxon>Roseateles</taxon>
    </lineage>
</organism>
<comment type="caution">
    <text evidence="1">The sequence shown here is derived from an EMBL/GenBank/DDBJ whole genome shotgun (WGS) entry which is preliminary data.</text>
</comment>
<evidence type="ECO:0008006" key="3">
    <source>
        <dbReference type="Google" id="ProtNLM"/>
    </source>
</evidence>
<dbReference type="RefSeq" id="WP_268151159.1">
    <property type="nucleotide sequence ID" value="NZ_JAPPUW010000011.1"/>
</dbReference>
<dbReference type="Pfam" id="PF05045">
    <property type="entry name" value="RgpF"/>
    <property type="match status" value="1"/>
</dbReference>
<gene>
    <name evidence="1" type="ORF">EXJ73_04860</name>
</gene>
<accession>A0A9X4LKI7</accession>
<dbReference type="EMBL" id="SGUG01000005">
    <property type="protein sequence ID" value="MDG0861803.1"/>
    <property type="molecule type" value="Genomic_DNA"/>
</dbReference>
<evidence type="ECO:0000313" key="1">
    <source>
        <dbReference type="EMBL" id="MDG0861803.1"/>
    </source>
</evidence>
<evidence type="ECO:0000313" key="2">
    <source>
        <dbReference type="Proteomes" id="UP001152766"/>
    </source>
</evidence>